<keyword evidence="3" id="KW-1185">Reference proteome</keyword>
<evidence type="ECO:0000313" key="2">
    <source>
        <dbReference type="EMBL" id="KAH0872398.1"/>
    </source>
</evidence>
<dbReference type="Proteomes" id="UP000824890">
    <property type="component" value="Unassembled WGS sequence"/>
</dbReference>
<feature type="region of interest" description="Disordered" evidence="1">
    <location>
        <begin position="1"/>
        <end position="47"/>
    </location>
</feature>
<protein>
    <submittedName>
        <fullName evidence="2">Uncharacterized protein</fullName>
    </submittedName>
</protein>
<dbReference type="EMBL" id="JAGKQM010000016">
    <property type="protein sequence ID" value="KAH0872398.1"/>
    <property type="molecule type" value="Genomic_DNA"/>
</dbReference>
<evidence type="ECO:0000256" key="1">
    <source>
        <dbReference type="SAM" id="MobiDB-lite"/>
    </source>
</evidence>
<organism evidence="2 3">
    <name type="scientific">Brassica napus</name>
    <name type="common">Rape</name>
    <dbReference type="NCBI Taxonomy" id="3708"/>
    <lineage>
        <taxon>Eukaryota</taxon>
        <taxon>Viridiplantae</taxon>
        <taxon>Streptophyta</taxon>
        <taxon>Embryophyta</taxon>
        <taxon>Tracheophyta</taxon>
        <taxon>Spermatophyta</taxon>
        <taxon>Magnoliopsida</taxon>
        <taxon>eudicotyledons</taxon>
        <taxon>Gunneridae</taxon>
        <taxon>Pentapetalae</taxon>
        <taxon>rosids</taxon>
        <taxon>malvids</taxon>
        <taxon>Brassicales</taxon>
        <taxon>Brassicaceae</taxon>
        <taxon>Brassiceae</taxon>
        <taxon>Brassica</taxon>
    </lineage>
</organism>
<name>A0ABQ7YWY5_BRANA</name>
<accession>A0ABQ7YWY5</accession>
<sequence length="73" mass="8276">MRYVPYGGQQLSQTLRNPSKKDEHGYDAYESCKPNTEEEGSEECYGSEGDLKDYQEYLQNNHKSGSESSAESD</sequence>
<comment type="caution">
    <text evidence="2">The sequence shown here is derived from an EMBL/GenBank/DDBJ whole genome shotgun (WGS) entry which is preliminary data.</text>
</comment>
<evidence type="ECO:0000313" key="3">
    <source>
        <dbReference type="Proteomes" id="UP000824890"/>
    </source>
</evidence>
<reference evidence="2 3" key="1">
    <citation type="submission" date="2021-05" db="EMBL/GenBank/DDBJ databases">
        <title>Genome Assembly of Synthetic Allotetraploid Brassica napus Reveals Homoeologous Exchanges between Subgenomes.</title>
        <authorList>
            <person name="Davis J.T."/>
        </authorList>
    </citation>
    <scope>NUCLEOTIDE SEQUENCE [LARGE SCALE GENOMIC DNA]</scope>
    <source>
        <strain evidence="3">cv. Da-Ae</strain>
        <tissue evidence="2">Seedling</tissue>
    </source>
</reference>
<proteinExistence type="predicted"/>
<gene>
    <name evidence="2" type="ORF">HID58_069760</name>
</gene>